<evidence type="ECO:0000256" key="7">
    <source>
        <dbReference type="ARBA" id="ARBA00007490"/>
    </source>
</evidence>
<keyword evidence="13 14" id="KW-0342">GTP-binding</keyword>
<name>A0A1T4KWV1_VIBCI</name>
<organism evidence="17 18">
    <name type="scientific">Vibrio cincinnatiensis DSM 19608</name>
    <dbReference type="NCBI Taxonomy" id="1123491"/>
    <lineage>
        <taxon>Bacteria</taxon>
        <taxon>Pseudomonadati</taxon>
        <taxon>Pseudomonadota</taxon>
        <taxon>Gammaproteobacteria</taxon>
        <taxon>Vibrionales</taxon>
        <taxon>Vibrionaceae</taxon>
        <taxon>Vibrio</taxon>
    </lineage>
</organism>
<evidence type="ECO:0000256" key="6">
    <source>
        <dbReference type="ARBA" id="ARBA00005159"/>
    </source>
</evidence>
<proteinExistence type="inferred from homology"/>
<keyword evidence="8 14" id="KW-0169">Cobalamin biosynthesis</keyword>
<dbReference type="EMBL" id="FUXB01000002">
    <property type="protein sequence ID" value="SJZ46818.1"/>
    <property type="molecule type" value="Genomic_DNA"/>
</dbReference>
<dbReference type="GO" id="GO:0005524">
    <property type="term" value="F:ATP binding"/>
    <property type="evidence" value="ECO:0007669"/>
    <property type="project" value="UniProtKB-UniRule"/>
</dbReference>
<evidence type="ECO:0000256" key="5">
    <source>
        <dbReference type="ARBA" id="ARBA00004692"/>
    </source>
</evidence>
<dbReference type="AlphaFoldDB" id="A0A1T4KWV1"/>
<keyword evidence="17" id="KW-0548">Nucleotidyltransferase</keyword>
<dbReference type="Proteomes" id="UP000190834">
    <property type="component" value="Unassembled WGS sequence"/>
</dbReference>
<dbReference type="SUPFAM" id="SSF52540">
    <property type="entry name" value="P-loop containing nucleoside triphosphate hydrolases"/>
    <property type="match status" value="1"/>
</dbReference>
<evidence type="ECO:0000256" key="9">
    <source>
        <dbReference type="ARBA" id="ARBA00022679"/>
    </source>
</evidence>
<evidence type="ECO:0000256" key="8">
    <source>
        <dbReference type="ARBA" id="ARBA00022573"/>
    </source>
</evidence>
<evidence type="ECO:0000256" key="12">
    <source>
        <dbReference type="ARBA" id="ARBA00022840"/>
    </source>
</evidence>
<accession>A0A1T4KWV1</accession>
<comment type="pathway">
    <text evidence="5 14">Cofactor biosynthesis; adenosylcobalamin biosynthesis; adenosylcobalamin from cob(II)yrinate a,c-diamide: step 6/7.</text>
</comment>
<dbReference type="InterPro" id="IPR003203">
    <property type="entry name" value="CobU/CobP"/>
</dbReference>
<keyword evidence="10 14" id="KW-0547">Nucleotide-binding</keyword>
<dbReference type="NCBIfam" id="NF004469">
    <property type="entry name" value="PRK05800.1"/>
    <property type="match status" value="1"/>
</dbReference>
<feature type="binding site" evidence="16">
    <location>
        <begin position="38"/>
        <end position="40"/>
    </location>
    <ligand>
        <name>GTP</name>
        <dbReference type="ChEBI" id="CHEBI:37565"/>
    </ligand>
</feature>
<comment type="similarity">
    <text evidence="7 14">Belongs to the CobU/CobP family.</text>
</comment>
<evidence type="ECO:0000256" key="13">
    <source>
        <dbReference type="ARBA" id="ARBA00023134"/>
    </source>
</evidence>
<keyword evidence="12 14" id="KW-0067">ATP-binding</keyword>
<evidence type="ECO:0000313" key="17">
    <source>
        <dbReference type="EMBL" id="SJZ46818.1"/>
    </source>
</evidence>
<dbReference type="RefSeq" id="WP_078924765.1">
    <property type="nucleotide sequence ID" value="NZ_FUXB01000002.1"/>
</dbReference>
<sequence length="182" mass="20309">MAIQLILGGARSGKSHYAEQQAQLWLAEYPSSQLHYVATATACDLEMQARIAHHQQQRGQGWLEHEEPLALAQLFTQFSEHDIVLVDCLTLWLNNVIYNDGQVLNKKQIEQQLDQLLAVLKCSKARIVLVSNEVGMGIVPLGEVSRLFVDYAGWMNQAMAKVAQRVVFICAGLPLILKDNNG</sequence>
<comment type="pathway">
    <text evidence="6 14">Cofactor biosynthesis; adenosylcobalamin biosynthesis; adenosylcobalamin from cob(II)yrinate a,c-diamide: step 5/7.</text>
</comment>
<comment type="function">
    <text evidence="4 14">Catalyzes ATP-dependent phosphorylation of adenosylcobinamide and addition of GMP to adenosylcobinamide phosphate.</text>
</comment>
<evidence type="ECO:0000313" key="18">
    <source>
        <dbReference type="Proteomes" id="UP000190834"/>
    </source>
</evidence>
<dbReference type="Gene3D" id="3.40.50.300">
    <property type="entry name" value="P-loop containing nucleotide triphosphate hydrolases"/>
    <property type="match status" value="1"/>
</dbReference>
<feature type="binding site" evidence="16">
    <location>
        <position position="66"/>
    </location>
    <ligand>
        <name>GTP</name>
        <dbReference type="ChEBI" id="CHEBI:37565"/>
    </ligand>
</feature>
<reference evidence="18" key="1">
    <citation type="submission" date="2017-02" db="EMBL/GenBank/DDBJ databases">
        <authorList>
            <person name="Varghese N."/>
            <person name="Submissions S."/>
        </authorList>
    </citation>
    <scope>NUCLEOTIDE SEQUENCE [LARGE SCALE GENOMIC DNA]</scope>
    <source>
        <strain evidence="18">DSM 19608</strain>
    </source>
</reference>
<dbReference type="GO" id="GO:0005525">
    <property type="term" value="F:GTP binding"/>
    <property type="evidence" value="ECO:0007669"/>
    <property type="project" value="UniProtKB-UniRule"/>
</dbReference>
<dbReference type="Pfam" id="PF02283">
    <property type="entry name" value="CobU"/>
    <property type="match status" value="1"/>
</dbReference>
<dbReference type="UniPathway" id="UPA00148">
    <property type="reaction ID" value="UER00236"/>
</dbReference>
<dbReference type="PANTHER" id="PTHR34848:SF1">
    <property type="entry name" value="BIFUNCTIONAL ADENOSYLCOBALAMIN BIOSYNTHESIS PROTEIN COBU"/>
    <property type="match status" value="1"/>
</dbReference>
<evidence type="ECO:0000256" key="2">
    <source>
        <dbReference type="ARBA" id="ARBA00000711"/>
    </source>
</evidence>
<comment type="catalytic activity">
    <reaction evidence="1 14">
        <text>adenosylcob(III)inamide + ATP = adenosylcob(III)inamide phosphate + ADP + H(+)</text>
        <dbReference type="Rhea" id="RHEA:15769"/>
        <dbReference type="ChEBI" id="CHEBI:2480"/>
        <dbReference type="ChEBI" id="CHEBI:15378"/>
        <dbReference type="ChEBI" id="CHEBI:30616"/>
        <dbReference type="ChEBI" id="CHEBI:58502"/>
        <dbReference type="ChEBI" id="CHEBI:456216"/>
        <dbReference type="EC" id="2.7.1.156"/>
    </reaction>
</comment>
<dbReference type="GO" id="GO:0009236">
    <property type="term" value="P:cobalamin biosynthetic process"/>
    <property type="evidence" value="ECO:0007669"/>
    <property type="project" value="UniProtKB-UniRule"/>
</dbReference>
<keyword evidence="11 14" id="KW-0418">Kinase</keyword>
<keyword evidence="18" id="KW-1185">Reference proteome</keyword>
<dbReference type="GeneID" id="70583437"/>
<gene>
    <name evidence="17" type="ORF">SAMN02745782_00342</name>
</gene>
<evidence type="ECO:0000256" key="11">
    <source>
        <dbReference type="ARBA" id="ARBA00022777"/>
    </source>
</evidence>
<evidence type="ECO:0000256" key="14">
    <source>
        <dbReference type="PIRNR" id="PIRNR006135"/>
    </source>
</evidence>
<dbReference type="PIRSF" id="PIRSF006135">
    <property type="entry name" value="CobU"/>
    <property type="match status" value="1"/>
</dbReference>
<dbReference type="InterPro" id="IPR027417">
    <property type="entry name" value="P-loop_NTPase"/>
</dbReference>
<comment type="catalytic activity">
    <reaction evidence="2 14">
        <text>adenosylcob(III)inamide phosphate + GTP + H(+) = adenosylcob(III)inamide-GDP + diphosphate</text>
        <dbReference type="Rhea" id="RHEA:22712"/>
        <dbReference type="ChEBI" id="CHEBI:15378"/>
        <dbReference type="ChEBI" id="CHEBI:33019"/>
        <dbReference type="ChEBI" id="CHEBI:37565"/>
        <dbReference type="ChEBI" id="CHEBI:58502"/>
        <dbReference type="ChEBI" id="CHEBI:60487"/>
        <dbReference type="EC" id="2.7.7.62"/>
    </reaction>
</comment>
<protein>
    <recommendedName>
        <fullName evidence="14">Bifunctional adenosylcobalamin biosynthesis protein</fullName>
        <ecNumber evidence="14">2.7.1.156</ecNumber>
        <ecNumber evidence="14">2.7.7.62</ecNumber>
    </recommendedName>
</protein>
<dbReference type="EC" id="2.7.1.156" evidence="14"/>
<evidence type="ECO:0000256" key="16">
    <source>
        <dbReference type="PIRSR" id="PIRSR006135-2"/>
    </source>
</evidence>
<feature type="binding site" evidence="16">
    <location>
        <position position="87"/>
    </location>
    <ligand>
        <name>GTP</name>
        <dbReference type="ChEBI" id="CHEBI:37565"/>
    </ligand>
</feature>
<dbReference type="CDD" id="cd00544">
    <property type="entry name" value="CobU"/>
    <property type="match status" value="1"/>
</dbReference>
<comment type="catalytic activity">
    <reaction evidence="3">
        <text>adenosylcob(III)inamide + GTP = adenosylcob(III)inamide phosphate + GDP + H(+)</text>
        <dbReference type="Rhea" id="RHEA:15765"/>
        <dbReference type="ChEBI" id="CHEBI:2480"/>
        <dbReference type="ChEBI" id="CHEBI:15378"/>
        <dbReference type="ChEBI" id="CHEBI:37565"/>
        <dbReference type="ChEBI" id="CHEBI:58189"/>
        <dbReference type="ChEBI" id="CHEBI:58502"/>
        <dbReference type="EC" id="2.7.1.156"/>
    </reaction>
</comment>
<evidence type="ECO:0000256" key="15">
    <source>
        <dbReference type="PIRSR" id="PIRSR006135-1"/>
    </source>
</evidence>
<evidence type="ECO:0000256" key="4">
    <source>
        <dbReference type="ARBA" id="ARBA00003889"/>
    </source>
</evidence>
<dbReference type="PANTHER" id="PTHR34848">
    <property type="match status" value="1"/>
</dbReference>
<keyword evidence="9 14" id="KW-0808">Transferase</keyword>
<dbReference type="EC" id="2.7.7.62" evidence="14"/>
<evidence type="ECO:0000256" key="10">
    <source>
        <dbReference type="ARBA" id="ARBA00022741"/>
    </source>
</evidence>
<dbReference type="OrthoDB" id="9788370at2"/>
<evidence type="ECO:0000256" key="3">
    <source>
        <dbReference type="ARBA" id="ARBA00001522"/>
    </source>
</evidence>
<feature type="active site" description="GMP-histidine intermediate" evidence="15">
    <location>
        <position position="54"/>
    </location>
</feature>
<dbReference type="GO" id="GO:0043752">
    <property type="term" value="F:adenosylcobinamide kinase activity"/>
    <property type="evidence" value="ECO:0007669"/>
    <property type="project" value="UniProtKB-EC"/>
</dbReference>
<evidence type="ECO:0000256" key="1">
    <source>
        <dbReference type="ARBA" id="ARBA00000312"/>
    </source>
</evidence>
<dbReference type="STRING" id="1123491.SAMN02745782_00342"/>
<dbReference type="GO" id="GO:0008820">
    <property type="term" value="F:cobinamide phosphate guanylyltransferase activity"/>
    <property type="evidence" value="ECO:0007669"/>
    <property type="project" value="UniProtKB-UniRule"/>
</dbReference>
<feature type="binding site" evidence="16">
    <location>
        <begin position="8"/>
        <end position="15"/>
    </location>
    <ligand>
        <name>GTP</name>
        <dbReference type="ChEBI" id="CHEBI:37565"/>
    </ligand>
</feature>